<organism evidence="1 2">
    <name type="scientific">Trifolium medium</name>
    <dbReference type="NCBI Taxonomy" id="97028"/>
    <lineage>
        <taxon>Eukaryota</taxon>
        <taxon>Viridiplantae</taxon>
        <taxon>Streptophyta</taxon>
        <taxon>Embryophyta</taxon>
        <taxon>Tracheophyta</taxon>
        <taxon>Spermatophyta</taxon>
        <taxon>Magnoliopsida</taxon>
        <taxon>eudicotyledons</taxon>
        <taxon>Gunneridae</taxon>
        <taxon>Pentapetalae</taxon>
        <taxon>rosids</taxon>
        <taxon>fabids</taxon>
        <taxon>Fabales</taxon>
        <taxon>Fabaceae</taxon>
        <taxon>Papilionoideae</taxon>
        <taxon>50 kb inversion clade</taxon>
        <taxon>NPAAA clade</taxon>
        <taxon>Hologalegina</taxon>
        <taxon>IRL clade</taxon>
        <taxon>Trifolieae</taxon>
        <taxon>Trifolium</taxon>
    </lineage>
</organism>
<protein>
    <submittedName>
        <fullName evidence="1">Uncharacterized protein</fullName>
    </submittedName>
</protein>
<accession>A0A392T143</accession>
<sequence>ENEGEKRIHGRLDHITSWPQWSHDQPAKFYVGLTLLGAVL</sequence>
<evidence type="ECO:0000313" key="2">
    <source>
        <dbReference type="Proteomes" id="UP000265520"/>
    </source>
</evidence>
<dbReference type="EMBL" id="LXQA010470491">
    <property type="protein sequence ID" value="MCI53880.1"/>
    <property type="molecule type" value="Genomic_DNA"/>
</dbReference>
<name>A0A392T143_9FABA</name>
<feature type="non-terminal residue" evidence="1">
    <location>
        <position position="1"/>
    </location>
</feature>
<keyword evidence="2" id="KW-1185">Reference proteome</keyword>
<evidence type="ECO:0000313" key="1">
    <source>
        <dbReference type="EMBL" id="MCI53880.1"/>
    </source>
</evidence>
<proteinExistence type="predicted"/>
<reference evidence="1 2" key="1">
    <citation type="journal article" date="2018" name="Front. Plant Sci.">
        <title>Red Clover (Trifolium pratense) and Zigzag Clover (T. medium) - A Picture of Genomic Similarities and Differences.</title>
        <authorList>
            <person name="Dluhosova J."/>
            <person name="Istvanek J."/>
            <person name="Nedelnik J."/>
            <person name="Repkova J."/>
        </authorList>
    </citation>
    <scope>NUCLEOTIDE SEQUENCE [LARGE SCALE GENOMIC DNA]</scope>
    <source>
        <strain evidence="2">cv. 10/8</strain>
        <tissue evidence="1">Leaf</tissue>
    </source>
</reference>
<dbReference type="AlphaFoldDB" id="A0A392T143"/>
<comment type="caution">
    <text evidence="1">The sequence shown here is derived from an EMBL/GenBank/DDBJ whole genome shotgun (WGS) entry which is preliminary data.</text>
</comment>
<dbReference type="Proteomes" id="UP000265520">
    <property type="component" value="Unassembled WGS sequence"/>
</dbReference>